<proteinExistence type="predicted"/>
<dbReference type="EMBL" id="CP002582">
    <property type="protein sequence ID" value="ADZ85618.1"/>
    <property type="molecule type" value="Genomic_DNA"/>
</dbReference>
<dbReference type="InterPro" id="IPR003660">
    <property type="entry name" value="HAMP_dom"/>
</dbReference>
<sequence length="475" mass="55549">MERSLLRIEGQIKKLSAQVDGFLCIRGFMIMKQKMKLNQQLAITLMVLILGSIMAFGVILPISIKYFIDHKNFNTLISEQNEYIKLGKYYNTSQGKKNGVYHLQFDSNNNLVIDQTDDDLIHHQLMYPEFFSEIKEQCREQKKQVEMRKFIDGQETLYYLINNKDSGEKVISYSIDTGNQYLSHQLFMTTLIIIIVALTIILVSFFKWNNRFINNLKQIQHELDLIGDGQLEESIRINESTLEFQEVMDSLEHMRRKLYNNEQTKKRMIHNISHDLKTPIAVIKNYSEGIIDGVYPYGDVEQTAHVIYSQAERLEKRVQGLLYLNRLEYIRSQNESYREFAIDGLLEEVISYMFDQDQLINVRLDLVPQRFIGDKEKWRIVLENLFDNAKRYAKNEISIKLTDQKLSIFNDGDNIEEDLAESLFEPFEIGKDGMSGLGLAIVKRTVNMYGYDIRYENAETKGVTFIIYKDGKANE</sequence>
<evidence type="ECO:0000256" key="14">
    <source>
        <dbReference type="SAM" id="Phobius"/>
    </source>
</evidence>
<evidence type="ECO:0000256" key="1">
    <source>
        <dbReference type="ARBA" id="ARBA00000085"/>
    </source>
</evidence>
<dbReference type="PROSITE" id="PS50109">
    <property type="entry name" value="HIS_KIN"/>
    <property type="match status" value="1"/>
</dbReference>
<keyword evidence="12" id="KW-0902">Two-component regulatory system</keyword>
<evidence type="ECO:0000256" key="10">
    <source>
        <dbReference type="ARBA" id="ARBA00022840"/>
    </source>
</evidence>
<evidence type="ECO:0000256" key="9">
    <source>
        <dbReference type="ARBA" id="ARBA00022777"/>
    </source>
</evidence>
<dbReference type="InterPro" id="IPR005467">
    <property type="entry name" value="His_kinase_dom"/>
</dbReference>
<reference evidence="17 18" key="1">
    <citation type="journal article" date="2011" name="J. Bacteriol.">
        <title>Complete genome sequence of the cellulose-degrading bacterium Cellulosilyticum lentocellum.</title>
        <authorList>
            <consortium name="US DOE Joint Genome Institute"/>
            <person name="Miller D.A."/>
            <person name="Suen G."/>
            <person name="Bruce D."/>
            <person name="Copeland A."/>
            <person name="Cheng J.F."/>
            <person name="Detter C."/>
            <person name="Goodwin L.A."/>
            <person name="Han C.S."/>
            <person name="Hauser L.J."/>
            <person name="Land M.L."/>
            <person name="Lapidus A."/>
            <person name="Lucas S."/>
            <person name="Meincke L."/>
            <person name="Pitluck S."/>
            <person name="Tapia R."/>
            <person name="Teshima H."/>
            <person name="Woyke T."/>
            <person name="Fox B.G."/>
            <person name="Angert E.R."/>
            <person name="Currie C.R."/>
        </authorList>
    </citation>
    <scope>NUCLEOTIDE SEQUENCE [LARGE SCALE GENOMIC DNA]</scope>
    <source>
        <strain evidence="18">ATCC 49066 / DSM 5427 / NCIMB 11756 / RHM5</strain>
    </source>
</reference>
<dbReference type="PANTHER" id="PTHR45528">
    <property type="entry name" value="SENSOR HISTIDINE KINASE CPXA"/>
    <property type="match status" value="1"/>
</dbReference>
<evidence type="ECO:0000256" key="5">
    <source>
        <dbReference type="ARBA" id="ARBA00022553"/>
    </source>
</evidence>
<dbReference type="Gene3D" id="6.10.340.10">
    <property type="match status" value="1"/>
</dbReference>
<dbReference type="PANTHER" id="PTHR45528:SF1">
    <property type="entry name" value="SENSOR HISTIDINE KINASE CPXA"/>
    <property type="match status" value="1"/>
</dbReference>
<evidence type="ECO:0000259" key="16">
    <source>
        <dbReference type="PROSITE" id="PS50885"/>
    </source>
</evidence>
<dbReference type="SMART" id="SM00387">
    <property type="entry name" value="HATPase_c"/>
    <property type="match status" value="1"/>
</dbReference>
<dbReference type="Pfam" id="PF02518">
    <property type="entry name" value="HATPase_c"/>
    <property type="match status" value="1"/>
</dbReference>
<organism evidence="17 18">
    <name type="scientific">Cellulosilyticum lentocellum (strain ATCC 49066 / DSM 5427 / NCIMB 11756 / RHM5)</name>
    <name type="common">Clostridium lentocellum</name>
    <dbReference type="NCBI Taxonomy" id="642492"/>
    <lineage>
        <taxon>Bacteria</taxon>
        <taxon>Bacillati</taxon>
        <taxon>Bacillota</taxon>
        <taxon>Clostridia</taxon>
        <taxon>Lachnospirales</taxon>
        <taxon>Cellulosilyticaceae</taxon>
        <taxon>Cellulosilyticum</taxon>
    </lineage>
</organism>
<dbReference type="GO" id="GO:0005524">
    <property type="term" value="F:ATP binding"/>
    <property type="evidence" value="ECO:0007669"/>
    <property type="project" value="UniProtKB-KW"/>
</dbReference>
<evidence type="ECO:0000256" key="12">
    <source>
        <dbReference type="ARBA" id="ARBA00023012"/>
    </source>
</evidence>
<dbReference type="GO" id="GO:0005886">
    <property type="term" value="C:plasma membrane"/>
    <property type="evidence" value="ECO:0007669"/>
    <property type="project" value="UniProtKB-SubCell"/>
</dbReference>
<dbReference type="EC" id="2.7.13.3" evidence="3"/>
<dbReference type="InterPro" id="IPR036890">
    <property type="entry name" value="HATPase_C_sf"/>
</dbReference>
<feature type="domain" description="Histidine kinase" evidence="15">
    <location>
        <begin position="271"/>
        <end position="467"/>
    </location>
</feature>
<dbReference type="HOGENOM" id="CLU_000445_89_6_9"/>
<evidence type="ECO:0000256" key="8">
    <source>
        <dbReference type="ARBA" id="ARBA00022741"/>
    </source>
</evidence>
<dbReference type="InterPro" id="IPR050398">
    <property type="entry name" value="HssS/ArlS-like"/>
</dbReference>
<keyword evidence="4" id="KW-1003">Cell membrane</keyword>
<evidence type="ECO:0000256" key="11">
    <source>
        <dbReference type="ARBA" id="ARBA00022989"/>
    </source>
</evidence>
<dbReference type="Gene3D" id="3.30.565.10">
    <property type="entry name" value="Histidine kinase-like ATPase, C-terminal domain"/>
    <property type="match status" value="1"/>
</dbReference>
<dbReference type="GO" id="GO:0000155">
    <property type="term" value="F:phosphorelay sensor kinase activity"/>
    <property type="evidence" value="ECO:0007669"/>
    <property type="project" value="InterPro"/>
</dbReference>
<keyword evidence="8" id="KW-0547">Nucleotide-binding</keyword>
<dbReference type="InterPro" id="IPR036097">
    <property type="entry name" value="HisK_dim/P_sf"/>
</dbReference>
<dbReference type="AlphaFoldDB" id="F2JKA3"/>
<evidence type="ECO:0000256" key="4">
    <source>
        <dbReference type="ARBA" id="ARBA00022475"/>
    </source>
</evidence>
<dbReference type="CDD" id="cd00082">
    <property type="entry name" value="HisKA"/>
    <property type="match status" value="1"/>
</dbReference>
<evidence type="ECO:0000259" key="15">
    <source>
        <dbReference type="PROSITE" id="PS50109"/>
    </source>
</evidence>
<comment type="catalytic activity">
    <reaction evidence="1">
        <text>ATP + protein L-histidine = ADP + protein N-phospho-L-histidine.</text>
        <dbReference type="EC" id="2.7.13.3"/>
    </reaction>
</comment>
<feature type="transmembrane region" description="Helical" evidence="14">
    <location>
        <begin position="41"/>
        <end position="64"/>
    </location>
</feature>
<dbReference type="Pfam" id="PF00512">
    <property type="entry name" value="HisKA"/>
    <property type="match status" value="1"/>
</dbReference>
<keyword evidence="7 14" id="KW-0812">Transmembrane</keyword>
<evidence type="ECO:0000256" key="6">
    <source>
        <dbReference type="ARBA" id="ARBA00022679"/>
    </source>
</evidence>
<dbReference type="Gene3D" id="1.10.287.130">
    <property type="match status" value="1"/>
</dbReference>
<dbReference type="SMART" id="SM00388">
    <property type="entry name" value="HisKA"/>
    <property type="match status" value="1"/>
</dbReference>
<feature type="domain" description="HAMP" evidence="16">
    <location>
        <begin position="210"/>
        <end position="263"/>
    </location>
</feature>
<evidence type="ECO:0000256" key="7">
    <source>
        <dbReference type="ARBA" id="ARBA00022692"/>
    </source>
</evidence>
<evidence type="ECO:0000256" key="3">
    <source>
        <dbReference type="ARBA" id="ARBA00012438"/>
    </source>
</evidence>
<dbReference type="KEGG" id="cle:Clole_3940"/>
<accession>F2JKA3</accession>
<keyword evidence="9 17" id="KW-0418">Kinase</keyword>
<dbReference type="InterPro" id="IPR003594">
    <property type="entry name" value="HATPase_dom"/>
</dbReference>
<protein>
    <recommendedName>
        <fullName evidence="3">histidine kinase</fullName>
        <ecNumber evidence="3">2.7.13.3</ecNumber>
    </recommendedName>
</protein>
<gene>
    <name evidence="17" type="ordered locus">Clole_3940</name>
</gene>
<evidence type="ECO:0000313" key="17">
    <source>
        <dbReference type="EMBL" id="ADZ85618.1"/>
    </source>
</evidence>
<name>F2JKA3_CELLD</name>
<keyword evidence="5" id="KW-0597">Phosphoprotein</keyword>
<dbReference type="eggNOG" id="COG2205">
    <property type="taxonomic scope" value="Bacteria"/>
</dbReference>
<keyword evidence="11 14" id="KW-1133">Transmembrane helix</keyword>
<evidence type="ECO:0000313" key="18">
    <source>
        <dbReference type="Proteomes" id="UP000008467"/>
    </source>
</evidence>
<dbReference type="InterPro" id="IPR003661">
    <property type="entry name" value="HisK_dim/P_dom"/>
</dbReference>
<dbReference type="SUPFAM" id="SSF47384">
    <property type="entry name" value="Homodimeric domain of signal transducing histidine kinase"/>
    <property type="match status" value="1"/>
</dbReference>
<evidence type="ECO:0000256" key="2">
    <source>
        <dbReference type="ARBA" id="ARBA00004651"/>
    </source>
</evidence>
<dbReference type="Proteomes" id="UP000008467">
    <property type="component" value="Chromosome"/>
</dbReference>
<keyword evidence="18" id="KW-1185">Reference proteome</keyword>
<feature type="transmembrane region" description="Helical" evidence="14">
    <location>
        <begin position="186"/>
        <end position="206"/>
    </location>
</feature>
<keyword evidence="10" id="KW-0067">ATP-binding</keyword>
<dbReference type="SUPFAM" id="SSF55874">
    <property type="entry name" value="ATPase domain of HSP90 chaperone/DNA topoisomerase II/histidine kinase"/>
    <property type="match status" value="1"/>
</dbReference>
<keyword evidence="13 14" id="KW-0472">Membrane</keyword>
<dbReference type="PROSITE" id="PS50885">
    <property type="entry name" value="HAMP"/>
    <property type="match status" value="1"/>
</dbReference>
<evidence type="ECO:0000256" key="13">
    <source>
        <dbReference type="ARBA" id="ARBA00023136"/>
    </source>
</evidence>
<dbReference type="STRING" id="642492.Clole_3940"/>
<comment type="subcellular location">
    <subcellularLocation>
        <location evidence="2">Cell membrane</location>
        <topology evidence="2">Multi-pass membrane protein</topology>
    </subcellularLocation>
</comment>
<keyword evidence="6" id="KW-0808">Transferase</keyword>